<proteinExistence type="predicted"/>
<dbReference type="Proteomes" id="UP000287101">
    <property type="component" value="Unassembled WGS sequence"/>
</dbReference>
<evidence type="ECO:0000313" key="1">
    <source>
        <dbReference type="EMBL" id="RSU05253.1"/>
    </source>
</evidence>
<organism evidence="1 2">
    <name type="scientific">Vagococcus fessus</name>
    <dbReference type="NCBI Taxonomy" id="120370"/>
    <lineage>
        <taxon>Bacteria</taxon>
        <taxon>Bacillati</taxon>
        <taxon>Bacillota</taxon>
        <taxon>Bacilli</taxon>
        <taxon>Lactobacillales</taxon>
        <taxon>Enterococcaceae</taxon>
        <taxon>Vagococcus</taxon>
    </lineage>
</organism>
<dbReference type="AlphaFoldDB" id="A0A430ADI1"/>
<evidence type="ECO:0000313" key="2">
    <source>
        <dbReference type="Proteomes" id="UP000287101"/>
    </source>
</evidence>
<accession>A0A430ADI1</accession>
<name>A0A430ADI1_9ENTE</name>
<protein>
    <submittedName>
        <fullName evidence="1">Iron-sulfur cluster biosynthesis protein</fullName>
    </submittedName>
</protein>
<gene>
    <name evidence="1" type="ORF">CBF31_04345</name>
</gene>
<dbReference type="EMBL" id="NGJY01000001">
    <property type="protein sequence ID" value="RSU05253.1"/>
    <property type="molecule type" value="Genomic_DNA"/>
</dbReference>
<dbReference type="InterPro" id="IPR035903">
    <property type="entry name" value="HesB-like_dom_sf"/>
</dbReference>
<reference evidence="1 2" key="1">
    <citation type="submission" date="2017-05" db="EMBL/GenBank/DDBJ databases">
        <title>Vagococcus spp. assemblies.</title>
        <authorList>
            <person name="Gulvik C.A."/>
        </authorList>
    </citation>
    <scope>NUCLEOTIDE SEQUENCE [LARGE SCALE GENOMIC DNA]</scope>
    <source>
        <strain evidence="1 2">CCUG 41755</strain>
    </source>
</reference>
<dbReference type="SUPFAM" id="SSF89360">
    <property type="entry name" value="HesB-like domain"/>
    <property type="match status" value="1"/>
</dbReference>
<dbReference type="RefSeq" id="WP_126831141.1">
    <property type="nucleotide sequence ID" value="NZ_CBCRYB010000003.1"/>
</dbReference>
<comment type="caution">
    <text evidence="1">The sequence shown here is derived from an EMBL/GenBank/DDBJ whole genome shotgun (WGS) entry which is preliminary data.</text>
</comment>
<sequence length="98" mass="11342">MQLTISDKAQKWYIEELELTQGDGVRFFGKYGGSTNVHDGFTTGMQVIKPSEDVLAKVEHQGITFFTEKLDEWFFNGFDLSVEFDEALQEPCYIYKEQ</sequence>
<dbReference type="OrthoDB" id="1645729at2"/>
<keyword evidence="2" id="KW-1185">Reference proteome</keyword>